<evidence type="ECO:0000313" key="4">
    <source>
        <dbReference type="Proteomes" id="UP001385951"/>
    </source>
</evidence>
<dbReference type="AlphaFoldDB" id="A0AAW0FPJ0"/>
<sequence>MDALPSFISISSLVGGLVEVISISNITLGITIAQCYVYMQNWERDPKWVKVLAITIVLLEIGYTAFAQRVQYFYSVLAIENPFLVIKIDWSVPAALILGVFAELAVQGFYIHRIWSFSKNLLLIIGTCLLLISRHGLFINCIVDTLRFDTWPALQTGRGFKPSIISSMVVIMCTDAVIATTMVYHLHRKHSQFKRTQTIISRLVLYFVGSGALLVAASAAMLICSLVAPNNLLWGGFVVLYARVLSNSFFGALNARQLLRNKGGETITFGTVSFHDESVVASVELHKMQVQVDKDTFVATDSTCGK</sequence>
<proteinExistence type="predicted"/>
<dbReference type="Proteomes" id="UP001385951">
    <property type="component" value="Unassembled WGS sequence"/>
</dbReference>
<feature type="transmembrane region" description="Helical" evidence="1">
    <location>
        <begin position="163"/>
        <end position="184"/>
    </location>
</feature>
<evidence type="ECO:0000256" key="1">
    <source>
        <dbReference type="SAM" id="Phobius"/>
    </source>
</evidence>
<keyword evidence="4" id="KW-1185">Reference proteome</keyword>
<keyword evidence="1" id="KW-0472">Membrane</keyword>
<dbReference type="PANTHER" id="PTHR40465">
    <property type="entry name" value="CHROMOSOME 1, WHOLE GENOME SHOTGUN SEQUENCE"/>
    <property type="match status" value="1"/>
</dbReference>
<dbReference type="InterPro" id="IPR045339">
    <property type="entry name" value="DUF6534"/>
</dbReference>
<feature type="transmembrane region" description="Helical" evidence="1">
    <location>
        <begin position="122"/>
        <end position="143"/>
    </location>
</feature>
<keyword evidence="1" id="KW-0812">Transmembrane</keyword>
<gene>
    <name evidence="3" type="ORF">QCA50_014149</name>
</gene>
<organism evidence="3 4">
    <name type="scientific">Cerrena zonata</name>
    <dbReference type="NCBI Taxonomy" id="2478898"/>
    <lineage>
        <taxon>Eukaryota</taxon>
        <taxon>Fungi</taxon>
        <taxon>Dikarya</taxon>
        <taxon>Basidiomycota</taxon>
        <taxon>Agaricomycotina</taxon>
        <taxon>Agaricomycetes</taxon>
        <taxon>Polyporales</taxon>
        <taxon>Cerrenaceae</taxon>
        <taxon>Cerrena</taxon>
    </lineage>
</organism>
<feature type="domain" description="DUF6534" evidence="2">
    <location>
        <begin position="172"/>
        <end position="257"/>
    </location>
</feature>
<feature type="transmembrane region" description="Helical" evidence="1">
    <location>
        <begin position="234"/>
        <end position="253"/>
    </location>
</feature>
<feature type="transmembrane region" description="Helical" evidence="1">
    <location>
        <begin position="204"/>
        <end position="228"/>
    </location>
</feature>
<dbReference type="EMBL" id="JASBNA010000034">
    <property type="protein sequence ID" value="KAK7682766.1"/>
    <property type="molecule type" value="Genomic_DNA"/>
</dbReference>
<evidence type="ECO:0000313" key="3">
    <source>
        <dbReference type="EMBL" id="KAK7682766.1"/>
    </source>
</evidence>
<comment type="caution">
    <text evidence="3">The sequence shown here is derived from an EMBL/GenBank/DDBJ whole genome shotgun (WGS) entry which is preliminary data.</text>
</comment>
<name>A0AAW0FPJ0_9APHY</name>
<dbReference type="Pfam" id="PF20152">
    <property type="entry name" value="DUF6534"/>
    <property type="match status" value="1"/>
</dbReference>
<feature type="transmembrane region" description="Helical" evidence="1">
    <location>
        <begin position="51"/>
        <end position="70"/>
    </location>
</feature>
<feature type="transmembrane region" description="Helical" evidence="1">
    <location>
        <begin position="20"/>
        <end position="39"/>
    </location>
</feature>
<feature type="transmembrane region" description="Helical" evidence="1">
    <location>
        <begin position="90"/>
        <end position="110"/>
    </location>
</feature>
<evidence type="ECO:0000259" key="2">
    <source>
        <dbReference type="Pfam" id="PF20152"/>
    </source>
</evidence>
<dbReference type="PANTHER" id="PTHR40465:SF1">
    <property type="entry name" value="DUF6534 DOMAIN-CONTAINING PROTEIN"/>
    <property type="match status" value="1"/>
</dbReference>
<reference evidence="3 4" key="1">
    <citation type="submission" date="2022-09" db="EMBL/GenBank/DDBJ databases">
        <authorList>
            <person name="Palmer J.M."/>
        </authorList>
    </citation>
    <scope>NUCLEOTIDE SEQUENCE [LARGE SCALE GENOMIC DNA]</scope>
    <source>
        <strain evidence="3 4">DSM 7382</strain>
    </source>
</reference>
<accession>A0AAW0FPJ0</accession>
<protein>
    <recommendedName>
        <fullName evidence="2">DUF6534 domain-containing protein</fullName>
    </recommendedName>
</protein>
<keyword evidence="1" id="KW-1133">Transmembrane helix</keyword>